<feature type="transmembrane region" description="Helical" evidence="1">
    <location>
        <begin position="68"/>
        <end position="85"/>
    </location>
</feature>
<name>A0A6J5A4D2_9BURK</name>
<gene>
    <name evidence="2" type="ORF">LMG26845_01374</name>
</gene>
<evidence type="ECO:0000256" key="1">
    <source>
        <dbReference type="SAM" id="Phobius"/>
    </source>
</evidence>
<feature type="transmembrane region" description="Helical" evidence="1">
    <location>
        <begin position="106"/>
        <end position="133"/>
    </location>
</feature>
<sequence>MRSGFTYTGLFETKEDGTTIYYYGRRDGHALGYHVDEAAMRSIRRLYVELFAASAFGISPAFTAGYRWTAMLLAAVAAASFYVRHNRLIKTLPVSLYPRPRFSKRVMLIGRSMSYALIVPNIFLLPAVAALAFSKLDGASRLSPALIWSVVIVAFAAWAVNFAFLFAKIKARVGGRGR</sequence>
<feature type="transmembrane region" description="Helical" evidence="1">
    <location>
        <begin position="145"/>
        <end position="167"/>
    </location>
</feature>
<keyword evidence="1" id="KW-0472">Membrane</keyword>
<dbReference type="GeneID" id="92897220"/>
<protein>
    <submittedName>
        <fullName evidence="2">Uncharacterized protein</fullName>
    </submittedName>
</protein>
<dbReference type="RefSeq" id="WP_054429120.1">
    <property type="nucleotide sequence ID" value="NZ_CADIJR010000008.1"/>
</dbReference>
<organism evidence="2 3">
    <name type="scientific">Achromobacter insuavis</name>
    <dbReference type="NCBI Taxonomy" id="1287735"/>
    <lineage>
        <taxon>Bacteria</taxon>
        <taxon>Pseudomonadati</taxon>
        <taxon>Pseudomonadota</taxon>
        <taxon>Betaproteobacteria</taxon>
        <taxon>Burkholderiales</taxon>
        <taxon>Alcaligenaceae</taxon>
        <taxon>Achromobacter</taxon>
    </lineage>
</organism>
<keyword evidence="1" id="KW-0812">Transmembrane</keyword>
<keyword evidence="3" id="KW-1185">Reference proteome</keyword>
<dbReference type="EMBL" id="CADIJR010000008">
    <property type="protein sequence ID" value="CAB3634132.1"/>
    <property type="molecule type" value="Genomic_DNA"/>
</dbReference>
<reference evidence="2 3" key="1">
    <citation type="submission" date="2020-04" db="EMBL/GenBank/DDBJ databases">
        <authorList>
            <person name="De Canck E."/>
        </authorList>
    </citation>
    <scope>NUCLEOTIDE SEQUENCE [LARGE SCALE GENOMIC DNA]</scope>
    <source>
        <strain evidence="2 3">LMG 26845</strain>
    </source>
</reference>
<dbReference type="AlphaFoldDB" id="A0A6J5A4D2"/>
<proteinExistence type="predicted"/>
<evidence type="ECO:0000313" key="3">
    <source>
        <dbReference type="Proteomes" id="UP000507979"/>
    </source>
</evidence>
<keyword evidence="1" id="KW-1133">Transmembrane helix</keyword>
<evidence type="ECO:0000313" key="2">
    <source>
        <dbReference type="EMBL" id="CAB3634132.1"/>
    </source>
</evidence>
<dbReference type="Proteomes" id="UP000507979">
    <property type="component" value="Unassembled WGS sequence"/>
</dbReference>
<accession>A0A6J5A4D2</accession>